<organism evidence="2 3">
    <name type="scientific">Metschnikowia bicuspidata var. bicuspidata NRRL YB-4993</name>
    <dbReference type="NCBI Taxonomy" id="869754"/>
    <lineage>
        <taxon>Eukaryota</taxon>
        <taxon>Fungi</taxon>
        <taxon>Dikarya</taxon>
        <taxon>Ascomycota</taxon>
        <taxon>Saccharomycotina</taxon>
        <taxon>Pichiomycetes</taxon>
        <taxon>Metschnikowiaceae</taxon>
        <taxon>Metschnikowia</taxon>
    </lineage>
</organism>
<feature type="region of interest" description="Disordered" evidence="1">
    <location>
        <begin position="233"/>
        <end position="254"/>
    </location>
</feature>
<protein>
    <submittedName>
        <fullName evidence="2">Uncharacterized protein</fullName>
    </submittedName>
</protein>
<gene>
    <name evidence="2" type="ORF">METBIDRAFT_19071</name>
</gene>
<dbReference type="GeneID" id="30027814"/>
<sequence length="395" mass="43484">SPLEHLLECRDALERDMQTALRRHGDLLAGGDDCSPARAAIHKLFAMLSENALLLQEVYDREARHVSQALASFQAWDKKRSKVLARVQRIRSQNNQYGAKLAGLLARRSDIDAEIAALESRLGSLRASRLAVESEVGETMSVLESKSAKYVEMFRCLEKAGTDAVLDYLGADAPDQPGAVPLLRYESVDAMFAEPRNTAPGPDANAHLEDTASTVHRVPSPGRMGAQAFEVPDTGACDDGPERPAASGKEPHSAYERGFAKGSEQLHTVKRRLSLLLQNVIPAPEGLPRYSATQRPLGDMLNTITRKLDLLPIVDLLTSKSEAVKDLVSQASRASECFHRHGLVWAEVCKYLDVQEETLLLLIARSLDAREAEQLLDQLYVYLTKKLKEINTSPV</sequence>
<accession>A0A1A0H733</accession>
<keyword evidence="3" id="KW-1185">Reference proteome</keyword>
<name>A0A1A0H733_9ASCO</name>
<evidence type="ECO:0000313" key="3">
    <source>
        <dbReference type="Proteomes" id="UP000092555"/>
    </source>
</evidence>
<evidence type="ECO:0000313" key="2">
    <source>
        <dbReference type="EMBL" id="OBA19708.1"/>
    </source>
</evidence>
<evidence type="ECO:0000256" key="1">
    <source>
        <dbReference type="SAM" id="MobiDB-lite"/>
    </source>
</evidence>
<dbReference type="Proteomes" id="UP000092555">
    <property type="component" value="Unassembled WGS sequence"/>
</dbReference>
<proteinExistence type="predicted"/>
<feature type="non-terminal residue" evidence="2">
    <location>
        <position position="395"/>
    </location>
</feature>
<dbReference type="OrthoDB" id="3993941at2759"/>
<feature type="non-terminal residue" evidence="2">
    <location>
        <position position="1"/>
    </location>
</feature>
<dbReference type="STRING" id="869754.A0A1A0H733"/>
<dbReference type="AlphaFoldDB" id="A0A1A0H733"/>
<reference evidence="2 3" key="1">
    <citation type="submission" date="2016-05" db="EMBL/GenBank/DDBJ databases">
        <title>Comparative genomics of biotechnologically important yeasts.</title>
        <authorList>
            <consortium name="DOE Joint Genome Institute"/>
            <person name="Riley R."/>
            <person name="Haridas S."/>
            <person name="Wolfe K.H."/>
            <person name="Lopes M.R."/>
            <person name="Hittinger C.T."/>
            <person name="Goker M."/>
            <person name="Salamov A."/>
            <person name="Wisecaver J."/>
            <person name="Long T.M."/>
            <person name="Aerts A.L."/>
            <person name="Barry K."/>
            <person name="Choi C."/>
            <person name="Clum A."/>
            <person name="Coughlan A.Y."/>
            <person name="Deshpande S."/>
            <person name="Douglass A.P."/>
            <person name="Hanson S.J."/>
            <person name="Klenk H.-P."/>
            <person name="LaButti K."/>
            <person name="Lapidus A."/>
            <person name="Lindquist E."/>
            <person name="Lipzen A."/>
            <person name="Meier-kolthoff J.P."/>
            <person name="Ohm R.A."/>
            <person name="Otillar R.P."/>
            <person name="Pangilinan J."/>
            <person name="Peng Y."/>
            <person name="Rokas A."/>
            <person name="Rosa C.A."/>
            <person name="Scheuner C."/>
            <person name="Sibirny A.A."/>
            <person name="Slot J.C."/>
            <person name="Stielow J.B."/>
            <person name="Sun H."/>
            <person name="Kurtzman C.P."/>
            <person name="Blackwell M."/>
            <person name="Grigoriev I.V."/>
            <person name="Jeffries T.W."/>
        </authorList>
    </citation>
    <scope>NUCLEOTIDE SEQUENCE [LARGE SCALE GENOMIC DNA]</scope>
    <source>
        <strain evidence="2 3">NRRL YB-4993</strain>
    </source>
</reference>
<comment type="caution">
    <text evidence="2">The sequence shown here is derived from an EMBL/GenBank/DDBJ whole genome shotgun (WGS) entry which is preliminary data.</text>
</comment>
<dbReference type="EMBL" id="LXTC01000005">
    <property type="protein sequence ID" value="OBA19708.1"/>
    <property type="molecule type" value="Genomic_DNA"/>
</dbReference>
<dbReference type="RefSeq" id="XP_018710233.1">
    <property type="nucleotide sequence ID" value="XM_018854838.1"/>
</dbReference>